<dbReference type="InterPro" id="IPR024975">
    <property type="entry name" value="NOV_C"/>
</dbReference>
<dbReference type="EMBL" id="CP090145">
    <property type="protein sequence ID" value="UOX33619.1"/>
    <property type="molecule type" value="Genomic_DNA"/>
</dbReference>
<proteinExistence type="predicted"/>
<name>A0ABY4HP90_9FLAO</name>
<keyword evidence="3" id="KW-1185">Reference proteome</keyword>
<evidence type="ECO:0000313" key="2">
    <source>
        <dbReference type="EMBL" id="UOX33619.1"/>
    </source>
</evidence>
<feature type="domain" description="Protein NO VEIN C-terminal" evidence="1">
    <location>
        <begin position="201"/>
        <end position="288"/>
    </location>
</feature>
<reference evidence="2" key="2">
    <citation type="submission" date="2022-04" db="EMBL/GenBank/DDBJ databases">
        <title>Complete Genome Sequence of Flavobacterium sediminilitoris YSM-43, Isolated from a Tidal Sediment.</title>
        <authorList>
            <person name="Lee P.A."/>
        </authorList>
    </citation>
    <scope>NUCLEOTIDE SEQUENCE</scope>
    <source>
        <strain evidence="2">YSM-43</strain>
    </source>
</reference>
<accession>A0ABY4HP90</accession>
<reference evidence="2" key="1">
    <citation type="submission" date="2021-12" db="EMBL/GenBank/DDBJ databases">
        <authorList>
            <person name="Cha I.-T."/>
            <person name="Lee K.-E."/>
            <person name="Park S.-J."/>
        </authorList>
    </citation>
    <scope>NUCLEOTIDE SEQUENCE</scope>
    <source>
        <strain evidence="2">YSM-43</strain>
    </source>
</reference>
<evidence type="ECO:0000313" key="3">
    <source>
        <dbReference type="Proteomes" id="UP000830454"/>
    </source>
</evidence>
<gene>
    <name evidence="2" type="ORF">LXD69_16490</name>
</gene>
<dbReference type="Proteomes" id="UP000830454">
    <property type="component" value="Chromosome"/>
</dbReference>
<protein>
    <submittedName>
        <fullName evidence="2">DUF3883 domain-containing protein</fullName>
    </submittedName>
</protein>
<organism evidence="2 3">
    <name type="scientific">Flavobacterium sediminilitoris</name>
    <dbReference type="NCBI Taxonomy" id="2024526"/>
    <lineage>
        <taxon>Bacteria</taxon>
        <taxon>Pseudomonadati</taxon>
        <taxon>Bacteroidota</taxon>
        <taxon>Flavobacteriia</taxon>
        <taxon>Flavobacteriales</taxon>
        <taxon>Flavobacteriaceae</taxon>
        <taxon>Flavobacterium</taxon>
    </lineage>
</organism>
<evidence type="ECO:0000259" key="1">
    <source>
        <dbReference type="Pfam" id="PF13020"/>
    </source>
</evidence>
<sequence>MLEELRRYRNFGTPNYFFELLSTLKGNQEAKYTITDIEKLFYNRVIDGRSIFDGCIEIAIKTEILVFENDFLSLSNGVIDSLNSISQMKDKFVEYLFKALKDDDEFHKIFCSDYLSHDIIYKSLQINNRAFSLKYSNFKQLLIDFEAIKTHPTTELNSFIINNRYKKLFDKTVLPEIKKRKIGIEEFRKAMEQQQIYGEEAEKFVLNFEFARLNEQKEIDWVAEYIVNEGFDIASYNHELDELPNRFIEVKSYDGETPYFFWSRNEYSVAKRKKDDYWLYLVNRSEMNKTKYVPIMIQNPYEEILSNDENWDKQIEKYKVELIYQR</sequence>
<dbReference type="Pfam" id="PF13020">
    <property type="entry name" value="NOV_C"/>
    <property type="match status" value="1"/>
</dbReference>
<dbReference type="RefSeq" id="WP_246916179.1">
    <property type="nucleotide sequence ID" value="NZ_CP090145.1"/>
</dbReference>